<organism evidence="2 3">
    <name type="scientific">Gigaspora margarita</name>
    <dbReference type="NCBI Taxonomy" id="4874"/>
    <lineage>
        <taxon>Eukaryota</taxon>
        <taxon>Fungi</taxon>
        <taxon>Fungi incertae sedis</taxon>
        <taxon>Mucoromycota</taxon>
        <taxon>Glomeromycotina</taxon>
        <taxon>Glomeromycetes</taxon>
        <taxon>Diversisporales</taxon>
        <taxon>Gigasporaceae</taxon>
        <taxon>Gigaspora</taxon>
    </lineage>
</organism>
<protein>
    <submittedName>
        <fullName evidence="2">33272_t:CDS:1</fullName>
    </submittedName>
</protein>
<proteinExistence type="predicted"/>
<sequence>RPKTHRNKRSITNDEEQEPLSEEPKKKQVSTQNKQKKQPTKTKTHQN</sequence>
<dbReference type="EMBL" id="CAJVQB010076410">
    <property type="protein sequence ID" value="CAG8844565.1"/>
    <property type="molecule type" value="Genomic_DNA"/>
</dbReference>
<feature type="non-terminal residue" evidence="2">
    <location>
        <position position="1"/>
    </location>
</feature>
<reference evidence="2 3" key="1">
    <citation type="submission" date="2021-06" db="EMBL/GenBank/DDBJ databases">
        <authorList>
            <person name="Kallberg Y."/>
            <person name="Tangrot J."/>
            <person name="Rosling A."/>
        </authorList>
    </citation>
    <scope>NUCLEOTIDE SEQUENCE [LARGE SCALE GENOMIC DNA]</scope>
    <source>
        <strain evidence="2 3">120-4 pot B 10/14</strain>
    </source>
</reference>
<feature type="region of interest" description="Disordered" evidence="1">
    <location>
        <begin position="1"/>
        <end position="47"/>
    </location>
</feature>
<feature type="compositionally biased region" description="Basic residues" evidence="1">
    <location>
        <begin position="34"/>
        <end position="47"/>
    </location>
</feature>
<evidence type="ECO:0000313" key="2">
    <source>
        <dbReference type="EMBL" id="CAG8844565.1"/>
    </source>
</evidence>
<keyword evidence="3" id="KW-1185">Reference proteome</keyword>
<accession>A0ABN7X0C8</accession>
<gene>
    <name evidence="2" type="ORF">GMARGA_LOCUS37167</name>
</gene>
<comment type="caution">
    <text evidence="2">The sequence shown here is derived from an EMBL/GenBank/DDBJ whole genome shotgun (WGS) entry which is preliminary data.</text>
</comment>
<evidence type="ECO:0000256" key="1">
    <source>
        <dbReference type="SAM" id="MobiDB-lite"/>
    </source>
</evidence>
<dbReference type="Proteomes" id="UP000789901">
    <property type="component" value="Unassembled WGS sequence"/>
</dbReference>
<evidence type="ECO:0000313" key="3">
    <source>
        <dbReference type="Proteomes" id="UP000789901"/>
    </source>
</evidence>
<name>A0ABN7X0C8_GIGMA</name>